<evidence type="ECO:0000256" key="8">
    <source>
        <dbReference type="SAM" id="Phobius"/>
    </source>
</evidence>
<feature type="transmembrane region" description="Helical" evidence="8">
    <location>
        <begin position="371"/>
        <end position="390"/>
    </location>
</feature>
<evidence type="ECO:0000313" key="11">
    <source>
        <dbReference type="Proteomes" id="UP000006250"/>
    </source>
</evidence>
<keyword evidence="7 8" id="KW-0472">Membrane</keyword>
<evidence type="ECO:0000313" key="10">
    <source>
        <dbReference type="EMBL" id="EFL52784.1"/>
    </source>
</evidence>
<feature type="transmembrane region" description="Helical" evidence="8">
    <location>
        <begin position="283"/>
        <end position="302"/>
    </location>
</feature>
<evidence type="ECO:0000256" key="1">
    <source>
        <dbReference type="ARBA" id="ARBA00004651"/>
    </source>
</evidence>
<reference evidence="10 11" key="1">
    <citation type="submission" date="2010-08" db="EMBL/GenBank/DDBJ databases">
        <title>The draft genome of Desulfovibrio fructosovorans JJ.</title>
        <authorList>
            <consortium name="US DOE Joint Genome Institute (JGI-PGF)"/>
            <person name="Lucas S."/>
            <person name="Copeland A."/>
            <person name="Lapidus A."/>
            <person name="Cheng J.-F."/>
            <person name="Bruce D."/>
            <person name="Goodwin L."/>
            <person name="Pitluck S."/>
            <person name="Land M.L."/>
            <person name="Hauser L."/>
            <person name="Chang Y.-J."/>
            <person name="Jeffries C."/>
            <person name="Wall J.D."/>
            <person name="Stahl D.A."/>
            <person name="Arkin A.P."/>
            <person name="Dehal P."/>
            <person name="Stolyar S.M."/>
            <person name="Hazen T.C."/>
            <person name="Woyke T.J."/>
        </authorList>
    </citation>
    <scope>NUCLEOTIDE SEQUENCE [LARGE SCALE GENOMIC DNA]</scope>
    <source>
        <strain evidence="10 11">JJ</strain>
    </source>
</reference>
<dbReference type="Pfam" id="PF13231">
    <property type="entry name" value="PMT_2"/>
    <property type="match status" value="1"/>
</dbReference>
<comment type="caution">
    <text evidence="10">The sequence shown here is derived from an EMBL/GenBank/DDBJ whole genome shotgun (WGS) entry which is preliminary data.</text>
</comment>
<comment type="subcellular location">
    <subcellularLocation>
        <location evidence="1">Cell membrane</location>
        <topology evidence="1">Multi-pass membrane protein</topology>
    </subcellularLocation>
</comment>
<dbReference type="EMBL" id="AECZ01000002">
    <property type="protein sequence ID" value="EFL52784.1"/>
    <property type="molecule type" value="Genomic_DNA"/>
</dbReference>
<dbReference type="GO" id="GO:0005886">
    <property type="term" value="C:plasma membrane"/>
    <property type="evidence" value="ECO:0007669"/>
    <property type="project" value="UniProtKB-SubCell"/>
</dbReference>
<dbReference type="GO" id="GO:0009103">
    <property type="term" value="P:lipopolysaccharide biosynthetic process"/>
    <property type="evidence" value="ECO:0007669"/>
    <property type="project" value="UniProtKB-ARBA"/>
</dbReference>
<feature type="transmembrane region" description="Helical" evidence="8">
    <location>
        <begin position="97"/>
        <end position="115"/>
    </location>
</feature>
<dbReference type="RefSeq" id="WP_005990626.1">
    <property type="nucleotide sequence ID" value="NZ_AECZ01000002.1"/>
</dbReference>
<feature type="domain" description="Glycosyltransferase RgtA/B/C/D-like" evidence="9">
    <location>
        <begin position="77"/>
        <end position="241"/>
    </location>
</feature>
<evidence type="ECO:0000256" key="6">
    <source>
        <dbReference type="ARBA" id="ARBA00022989"/>
    </source>
</evidence>
<protein>
    <recommendedName>
        <fullName evidence="9">Glycosyltransferase RgtA/B/C/D-like domain-containing protein</fullName>
    </recommendedName>
</protein>
<dbReference type="STRING" id="596151.DesfrDRAFT_0414"/>
<dbReference type="OrthoDB" id="5437318at2"/>
<dbReference type="GO" id="GO:0016763">
    <property type="term" value="F:pentosyltransferase activity"/>
    <property type="evidence" value="ECO:0007669"/>
    <property type="project" value="TreeGrafter"/>
</dbReference>
<evidence type="ECO:0000256" key="4">
    <source>
        <dbReference type="ARBA" id="ARBA00022679"/>
    </source>
</evidence>
<evidence type="ECO:0000256" key="3">
    <source>
        <dbReference type="ARBA" id="ARBA00022676"/>
    </source>
</evidence>
<keyword evidence="11" id="KW-1185">Reference proteome</keyword>
<keyword evidence="2" id="KW-1003">Cell membrane</keyword>
<keyword evidence="6 8" id="KW-1133">Transmembrane helix</keyword>
<dbReference type="GO" id="GO:0010041">
    <property type="term" value="P:response to iron(III) ion"/>
    <property type="evidence" value="ECO:0007669"/>
    <property type="project" value="TreeGrafter"/>
</dbReference>
<organism evidence="10 11">
    <name type="scientific">Solidesulfovibrio fructosivorans JJ]</name>
    <dbReference type="NCBI Taxonomy" id="596151"/>
    <lineage>
        <taxon>Bacteria</taxon>
        <taxon>Pseudomonadati</taxon>
        <taxon>Thermodesulfobacteriota</taxon>
        <taxon>Desulfovibrionia</taxon>
        <taxon>Desulfovibrionales</taxon>
        <taxon>Desulfovibrionaceae</taxon>
        <taxon>Solidesulfovibrio</taxon>
    </lineage>
</organism>
<feature type="transmembrane region" description="Helical" evidence="8">
    <location>
        <begin position="20"/>
        <end position="44"/>
    </location>
</feature>
<sequence>MTFADSHAPRRAFSLGPDWALIAGLTLVGLWLRLYALDVVGLWWDEFVTLGRASWPLRDMLPSLAFEGPSDVSLDSSPPLFHLLVHASLVLFPATDWAVKLPSVIAGTLTIPVVWLLGRRLFSNTTAMAAATLCALSLFHIHYSREARPYALYLLFALLGLYFLSRALAATGRRRDWIGFTLANILMFYASYLAAATFFAEGLIVAARAALLWRRERRAALRLLAKAACCAVAVFAAYLPWLPAHIFQVRTIHADGPTGDRFDSAGFAAVLKAFAAAYYQGGAPWPAFLAVLAGVGLARHIAMGRLRPLCALGIWSLCALGMAAALPTQIHVSIRYLVNIFFLYVYLAAGGIEAVCALFRRLSAKSVTALAVLLAAACSMPTFETLPIYVKRDSPSIKSVLADLIAAKDNVDWLFYYRNRHLKIVADWYLRGAFRTAAALPDRRYRRFFLLTPDDLVHKRPLAGLVPVAKSFWADSAKGGVVNRSPLPLDVPYAADFADLSFFADVYSADNMAPDLGYATLALYDCRIPGRAVFAFAAPPGFGQAKARATVDFSLRPGKASLPETTATVAVGTDPNALVTAATVRAADFAPGTTHKRLTVDLPAPDPATGLVYIALGLDPGHVDGALEFAGLRLAPPASPPTLAVRPVWERRATAIAANTRVLPGLDGAAVLGGETLFGFADTDRPDLSLGGPEALAAYLATYPDDAPVATLTDAAGNIRARYFDPGLRHPFTSVSSAPRPVLPGFGRAITARGLVASGDLAGQTVRVGKTRLTLPVAAPAGSKLLLDADGKGLVHFSPGFDAPLSALLSQTLLDHAVAAVPGSPALTCAGDAPCFLTYAVTAAPGAAPITGFRLAWYPRVLTDGTGHNRVRATYSTDGATYHVLGELRSAGDFFWYGGKMRMAREVRLPHPAEKLYVRFALSGGGAQLWSAPGTRLSLDVGLANTGFAGLPLPASVVPAQSDGPNACAVLPTREPPPLGWPLRERM</sequence>
<feature type="transmembrane region" description="Helical" evidence="8">
    <location>
        <begin position="336"/>
        <end position="359"/>
    </location>
</feature>
<dbReference type="PANTHER" id="PTHR33908:SF3">
    <property type="entry name" value="UNDECAPRENYL PHOSPHATE-ALPHA-4-AMINO-4-DEOXY-L-ARABINOSE ARABINOSYL TRANSFERASE"/>
    <property type="match status" value="1"/>
</dbReference>
<dbReference type="AlphaFoldDB" id="E1JS15"/>
<evidence type="ECO:0000256" key="5">
    <source>
        <dbReference type="ARBA" id="ARBA00022692"/>
    </source>
</evidence>
<feature type="transmembrane region" description="Helical" evidence="8">
    <location>
        <begin position="150"/>
        <end position="169"/>
    </location>
</feature>
<evidence type="ECO:0000259" key="9">
    <source>
        <dbReference type="Pfam" id="PF13231"/>
    </source>
</evidence>
<dbReference type="eggNOG" id="COG5305">
    <property type="taxonomic scope" value="Bacteria"/>
</dbReference>
<dbReference type="Proteomes" id="UP000006250">
    <property type="component" value="Unassembled WGS sequence"/>
</dbReference>
<proteinExistence type="predicted"/>
<keyword evidence="4" id="KW-0808">Transferase</keyword>
<feature type="transmembrane region" description="Helical" evidence="8">
    <location>
        <begin position="189"/>
        <end position="211"/>
    </location>
</feature>
<gene>
    <name evidence="10" type="ORF">DesfrDRAFT_0414</name>
</gene>
<accession>E1JS15</accession>
<dbReference type="InterPro" id="IPR050297">
    <property type="entry name" value="LipidA_mod_glycosyltrf_83"/>
</dbReference>
<evidence type="ECO:0000256" key="2">
    <source>
        <dbReference type="ARBA" id="ARBA00022475"/>
    </source>
</evidence>
<feature type="transmembrane region" description="Helical" evidence="8">
    <location>
        <begin position="309"/>
        <end position="330"/>
    </location>
</feature>
<keyword evidence="3" id="KW-0328">Glycosyltransferase</keyword>
<keyword evidence="5 8" id="KW-0812">Transmembrane</keyword>
<feature type="transmembrane region" description="Helical" evidence="8">
    <location>
        <begin position="223"/>
        <end position="241"/>
    </location>
</feature>
<dbReference type="PANTHER" id="PTHR33908">
    <property type="entry name" value="MANNOSYLTRANSFERASE YKCB-RELATED"/>
    <property type="match status" value="1"/>
</dbReference>
<evidence type="ECO:0000256" key="7">
    <source>
        <dbReference type="ARBA" id="ARBA00023136"/>
    </source>
</evidence>
<dbReference type="InterPro" id="IPR038731">
    <property type="entry name" value="RgtA/B/C-like"/>
</dbReference>
<name>E1JS15_SOLFR</name>